<sequence length="80" mass="8789">MCQEKKRKRAVFLACAWAWYFVLGMGMGIVIVRDVGGEEGREGGSCASLLLALALALPMISRAYTEYTPLRQKSHAPCPN</sequence>
<keyword evidence="1" id="KW-0812">Transmembrane</keyword>
<evidence type="ECO:0000256" key="1">
    <source>
        <dbReference type="SAM" id="Phobius"/>
    </source>
</evidence>
<dbReference type="Proteomes" id="UP000065495">
    <property type="component" value="Chromosome 4"/>
</dbReference>
<keyword evidence="1" id="KW-1133">Transmembrane helix</keyword>
<feature type="transmembrane region" description="Helical" evidence="1">
    <location>
        <begin position="12"/>
        <end position="32"/>
    </location>
</feature>
<name>W0T9N8_KLUMD</name>
<dbReference type="GeneID" id="34716109"/>
<dbReference type="EMBL" id="AP012216">
    <property type="protein sequence ID" value="BAO40140.1"/>
    <property type="molecule type" value="Genomic_DNA"/>
</dbReference>
<evidence type="ECO:0000313" key="3">
    <source>
        <dbReference type="Proteomes" id="UP000065495"/>
    </source>
</evidence>
<dbReference type="KEGG" id="kmx:KLMA_40116"/>
<dbReference type="VEuPathDB" id="FungiDB:KLMA_40116"/>
<protein>
    <submittedName>
        <fullName evidence="2">Uncharacterized protein</fullName>
    </submittedName>
</protein>
<gene>
    <name evidence="2" type="ORF">KLMA_40116</name>
</gene>
<dbReference type="AlphaFoldDB" id="W0T9N8"/>
<dbReference type="RefSeq" id="XP_022675967.1">
    <property type="nucleotide sequence ID" value="XM_022819398.1"/>
</dbReference>
<reference evidence="2 3" key="1">
    <citation type="journal article" date="2015" name="Biotechnol. Biofuels">
        <title>Genetic basis of the highly efficient yeast Kluyveromyces marxianus: complete genome sequence and transcriptome analyses.</title>
        <authorList>
            <person name="Lertwattanasakul N."/>
            <person name="Kosaka T."/>
            <person name="Hosoyama A."/>
            <person name="Suzuki Y."/>
            <person name="Rodrussamee N."/>
            <person name="Matsutani M."/>
            <person name="Murata M."/>
            <person name="Fujimoto N."/>
            <person name="Suprayogi"/>
            <person name="Tsuchikane K."/>
            <person name="Limtong S."/>
            <person name="Fujita N."/>
            <person name="Yamada M."/>
        </authorList>
    </citation>
    <scope>NUCLEOTIDE SEQUENCE [LARGE SCALE GENOMIC DNA]</scope>
    <source>
        <strain evidence="3">DMKU3-1042 / BCC 29191 / NBRC 104275</strain>
    </source>
</reference>
<feature type="transmembrane region" description="Helical" evidence="1">
    <location>
        <begin position="47"/>
        <end position="65"/>
    </location>
</feature>
<evidence type="ECO:0000313" key="2">
    <source>
        <dbReference type="EMBL" id="BAO40140.1"/>
    </source>
</evidence>
<organism evidence="2 3">
    <name type="scientific">Kluyveromyces marxianus (strain DMKU3-1042 / BCC 29191 / NBRC 104275)</name>
    <name type="common">Yeast</name>
    <name type="synonym">Candida kefyr</name>
    <dbReference type="NCBI Taxonomy" id="1003335"/>
    <lineage>
        <taxon>Eukaryota</taxon>
        <taxon>Fungi</taxon>
        <taxon>Dikarya</taxon>
        <taxon>Ascomycota</taxon>
        <taxon>Saccharomycotina</taxon>
        <taxon>Saccharomycetes</taxon>
        <taxon>Saccharomycetales</taxon>
        <taxon>Saccharomycetaceae</taxon>
        <taxon>Kluyveromyces</taxon>
    </lineage>
</organism>
<keyword evidence="1" id="KW-0472">Membrane</keyword>
<accession>W0T9N8</accession>
<proteinExistence type="predicted"/>